<dbReference type="SUPFAM" id="SSF56731">
    <property type="entry name" value="DNA primase core"/>
    <property type="match status" value="1"/>
</dbReference>
<dbReference type="PROSITE" id="PS50880">
    <property type="entry name" value="TOPRIM"/>
    <property type="match status" value="1"/>
</dbReference>
<keyword evidence="9" id="KW-0460">Magnesium</keyword>
<feature type="domain" description="Toprim" evidence="15">
    <location>
        <begin position="251"/>
        <end position="333"/>
    </location>
</feature>
<dbReference type="SMART" id="SM00400">
    <property type="entry name" value="ZnF_CHCC"/>
    <property type="match status" value="1"/>
</dbReference>
<evidence type="ECO:0000256" key="1">
    <source>
        <dbReference type="ARBA" id="ARBA00022478"/>
    </source>
</evidence>
<evidence type="ECO:0000313" key="17">
    <source>
        <dbReference type="Proteomes" id="UP000321201"/>
    </source>
</evidence>
<dbReference type="InterPro" id="IPR019475">
    <property type="entry name" value="DNA_primase_DnaB-bd"/>
</dbReference>
<dbReference type="GO" id="GO:0005737">
    <property type="term" value="C:cytoplasm"/>
    <property type="evidence" value="ECO:0007669"/>
    <property type="project" value="TreeGrafter"/>
</dbReference>
<dbReference type="Proteomes" id="UP000321201">
    <property type="component" value="Unassembled WGS sequence"/>
</dbReference>
<evidence type="ECO:0000256" key="10">
    <source>
        <dbReference type="ARBA" id="ARBA00023125"/>
    </source>
</evidence>
<evidence type="ECO:0000256" key="2">
    <source>
        <dbReference type="ARBA" id="ARBA00022515"/>
    </source>
</evidence>
<dbReference type="InterPro" id="IPR036977">
    <property type="entry name" value="DNA_primase_Znf_CHC2"/>
</dbReference>
<keyword evidence="10 12" id="KW-0238">DNA-binding</keyword>
<dbReference type="InterPro" id="IPR013264">
    <property type="entry name" value="DNAG_N"/>
</dbReference>
<comment type="function">
    <text evidence="12 13">RNA polymerase that catalyzes the synthesis of short RNA molecules used as primers for DNA polymerase during DNA replication.</text>
</comment>
<dbReference type="GO" id="GO:0008270">
    <property type="term" value="F:zinc ion binding"/>
    <property type="evidence" value="ECO:0007669"/>
    <property type="project" value="UniProtKB-UniRule"/>
</dbReference>
<dbReference type="GO" id="GO:0006269">
    <property type="term" value="P:DNA replication, synthesis of primer"/>
    <property type="evidence" value="ECO:0007669"/>
    <property type="project" value="UniProtKB-UniRule"/>
</dbReference>
<dbReference type="Pfam" id="PF08275">
    <property type="entry name" value="DNAG_N"/>
    <property type="match status" value="1"/>
</dbReference>
<dbReference type="Gene3D" id="1.20.50.20">
    <property type="entry name" value="DnaG, RNA polymerase domain, helical bundle"/>
    <property type="match status" value="1"/>
</dbReference>
<evidence type="ECO:0000256" key="7">
    <source>
        <dbReference type="ARBA" id="ARBA00022771"/>
    </source>
</evidence>
<dbReference type="InterPro" id="IPR006171">
    <property type="entry name" value="TOPRIM_dom"/>
</dbReference>
<dbReference type="InterPro" id="IPR006295">
    <property type="entry name" value="DNA_primase_DnaG"/>
</dbReference>
<dbReference type="AlphaFoldDB" id="A0A5C7EW19"/>
<dbReference type="CDD" id="cd03364">
    <property type="entry name" value="TOPRIM_DnaG_primases"/>
    <property type="match status" value="1"/>
</dbReference>
<keyword evidence="4 12" id="KW-0548">Nucleotidyltransferase</keyword>
<keyword evidence="8 12" id="KW-0862">Zinc</keyword>
<evidence type="ECO:0000313" key="16">
    <source>
        <dbReference type="EMBL" id="TXF13126.1"/>
    </source>
</evidence>
<keyword evidence="2 12" id="KW-0639">Primosome</keyword>
<dbReference type="GO" id="GO:0000428">
    <property type="term" value="C:DNA-directed RNA polymerase complex"/>
    <property type="evidence" value="ECO:0007669"/>
    <property type="project" value="UniProtKB-KW"/>
</dbReference>
<dbReference type="SUPFAM" id="SSF117023">
    <property type="entry name" value="DNA primase DnaG, C-terminal domain"/>
    <property type="match status" value="1"/>
</dbReference>
<keyword evidence="17" id="KW-1185">Reference proteome</keyword>
<evidence type="ECO:0000256" key="12">
    <source>
        <dbReference type="HAMAP-Rule" id="MF_00974"/>
    </source>
</evidence>
<dbReference type="InterPro" id="IPR034151">
    <property type="entry name" value="TOPRIM_DnaG_bac"/>
</dbReference>
<comment type="catalytic activity">
    <reaction evidence="12">
        <text>ssDNA + n NTP = ssDNA/pppN(pN)n-1 hybrid + (n-1) diphosphate.</text>
        <dbReference type="EC" id="2.7.7.101"/>
    </reaction>
</comment>
<evidence type="ECO:0000256" key="13">
    <source>
        <dbReference type="PIRNR" id="PIRNR002811"/>
    </source>
</evidence>
<dbReference type="Pfam" id="PF01807">
    <property type="entry name" value="Zn_ribbon_DnaG"/>
    <property type="match status" value="1"/>
</dbReference>
<evidence type="ECO:0000256" key="5">
    <source>
        <dbReference type="ARBA" id="ARBA00022705"/>
    </source>
</evidence>
<dbReference type="PANTHER" id="PTHR30313">
    <property type="entry name" value="DNA PRIMASE"/>
    <property type="match status" value="1"/>
</dbReference>
<comment type="subunit">
    <text evidence="12">Monomer. Interacts with DnaB.</text>
</comment>
<evidence type="ECO:0000256" key="4">
    <source>
        <dbReference type="ARBA" id="ARBA00022695"/>
    </source>
</evidence>
<comment type="caution">
    <text evidence="16">The sequence shown here is derived from an EMBL/GenBank/DDBJ whole genome shotgun (WGS) entry which is preliminary data.</text>
</comment>
<dbReference type="FunCoup" id="A0A5C7EW19">
    <property type="interactions" value="289"/>
</dbReference>
<dbReference type="InParanoid" id="A0A5C7EW19"/>
<dbReference type="Pfam" id="PF08278">
    <property type="entry name" value="DnaG_DnaB_bind"/>
    <property type="match status" value="1"/>
</dbReference>
<dbReference type="Pfam" id="PF13155">
    <property type="entry name" value="Toprim_2"/>
    <property type="match status" value="1"/>
</dbReference>
<dbReference type="InterPro" id="IPR037068">
    <property type="entry name" value="DNA_primase_core_N_sf"/>
</dbReference>
<evidence type="ECO:0000256" key="9">
    <source>
        <dbReference type="ARBA" id="ARBA00022842"/>
    </source>
</evidence>
<organism evidence="16 17">
    <name type="scientific">Pelomicrobium methylotrophicum</name>
    <dbReference type="NCBI Taxonomy" id="2602750"/>
    <lineage>
        <taxon>Bacteria</taxon>
        <taxon>Pseudomonadati</taxon>
        <taxon>Pseudomonadota</taxon>
        <taxon>Hydrogenophilia</taxon>
        <taxon>Hydrogenophilia incertae sedis</taxon>
        <taxon>Pelomicrobium</taxon>
    </lineage>
</organism>
<dbReference type="OrthoDB" id="5287443at2"/>
<dbReference type="GO" id="GO:0003899">
    <property type="term" value="F:DNA-directed RNA polymerase activity"/>
    <property type="evidence" value="ECO:0007669"/>
    <property type="project" value="UniProtKB-UniRule"/>
</dbReference>
<evidence type="ECO:0000256" key="3">
    <source>
        <dbReference type="ARBA" id="ARBA00022679"/>
    </source>
</evidence>
<evidence type="ECO:0000256" key="8">
    <source>
        <dbReference type="ARBA" id="ARBA00022833"/>
    </source>
</evidence>
<evidence type="ECO:0000259" key="15">
    <source>
        <dbReference type="PROSITE" id="PS50880"/>
    </source>
</evidence>
<reference evidence="16 17" key="1">
    <citation type="submission" date="2019-08" db="EMBL/GenBank/DDBJ databases">
        <title>Pelomicrobium methylotrophicum gen. nov., sp. nov. a moderately thermophilic, facultatively anaerobic, lithoautotrophic and methylotrophic bacterium isolated from a terrestrial mud volcano.</title>
        <authorList>
            <person name="Slobodkina G.B."/>
            <person name="Merkel A.Y."/>
            <person name="Slobodkin A.I."/>
        </authorList>
    </citation>
    <scope>NUCLEOTIDE SEQUENCE [LARGE SCALE GENOMIC DNA]</scope>
    <source>
        <strain evidence="16 17">SM250</strain>
    </source>
</reference>
<dbReference type="NCBIfam" id="TIGR01391">
    <property type="entry name" value="dnaG"/>
    <property type="match status" value="1"/>
</dbReference>
<dbReference type="SUPFAM" id="SSF57783">
    <property type="entry name" value="Zinc beta-ribbon"/>
    <property type="match status" value="1"/>
</dbReference>
<keyword evidence="1 12" id="KW-0240">DNA-directed RNA polymerase</keyword>
<dbReference type="Pfam" id="PF10410">
    <property type="entry name" value="DnaB_bind"/>
    <property type="match status" value="1"/>
</dbReference>
<dbReference type="InterPro" id="IPR013173">
    <property type="entry name" value="DNA_primase_DnaG_DnaB-bd_dom"/>
</dbReference>
<dbReference type="FunFam" id="3.40.1360.10:FF:000002">
    <property type="entry name" value="DNA primase"/>
    <property type="match status" value="1"/>
</dbReference>
<comment type="domain">
    <text evidence="12">Contains an N-terminal zinc-binding domain, a central core domain that contains the primase activity, and a C-terminal DnaB-binding domain.</text>
</comment>
<dbReference type="GO" id="GO:1990077">
    <property type="term" value="C:primosome complex"/>
    <property type="evidence" value="ECO:0007669"/>
    <property type="project" value="UniProtKB-KW"/>
</dbReference>
<keyword evidence="5 12" id="KW-0235">DNA replication</keyword>
<keyword evidence="7 12" id="KW-0863">Zinc-finger</keyword>
<dbReference type="Gene3D" id="1.10.860.10">
    <property type="entry name" value="DNAb Helicase, Chain A"/>
    <property type="match status" value="1"/>
</dbReference>
<dbReference type="PANTHER" id="PTHR30313:SF2">
    <property type="entry name" value="DNA PRIMASE"/>
    <property type="match status" value="1"/>
</dbReference>
<gene>
    <name evidence="12" type="primary">dnaG</name>
    <name evidence="16" type="ORF">FR698_03405</name>
</gene>
<dbReference type="HAMAP" id="MF_00974">
    <property type="entry name" value="DNA_primase_DnaG"/>
    <property type="match status" value="1"/>
</dbReference>
<dbReference type="Gene3D" id="3.90.980.10">
    <property type="entry name" value="DNA primase, catalytic core, N-terminal domain"/>
    <property type="match status" value="1"/>
</dbReference>
<accession>A0A5C7EW19</accession>
<dbReference type="EMBL" id="VPFL01000003">
    <property type="protein sequence ID" value="TXF13126.1"/>
    <property type="molecule type" value="Genomic_DNA"/>
</dbReference>
<evidence type="ECO:0000256" key="6">
    <source>
        <dbReference type="ARBA" id="ARBA00022723"/>
    </source>
</evidence>
<dbReference type="Gene3D" id="3.40.1360.10">
    <property type="match status" value="1"/>
</dbReference>
<evidence type="ECO:0000256" key="11">
    <source>
        <dbReference type="ARBA" id="ARBA00023163"/>
    </source>
</evidence>
<comment type="cofactor">
    <cofactor evidence="12 13 14">
        <name>Zn(2+)</name>
        <dbReference type="ChEBI" id="CHEBI:29105"/>
    </cofactor>
    <text evidence="12 13 14">Binds 1 zinc ion per monomer.</text>
</comment>
<feature type="zinc finger region" description="CHC2-type" evidence="12 14">
    <location>
        <begin position="37"/>
        <end position="61"/>
    </location>
</feature>
<dbReference type="RefSeq" id="WP_147798768.1">
    <property type="nucleotide sequence ID" value="NZ_VPFL01000003.1"/>
</dbReference>
<comment type="similarity">
    <text evidence="12 13">Belongs to the DnaG primase family.</text>
</comment>
<keyword evidence="11 12" id="KW-0804">Transcription</keyword>
<protein>
    <recommendedName>
        <fullName evidence="12 13">DNA primase</fullName>
        <ecNumber evidence="12">2.7.7.101</ecNumber>
    </recommendedName>
</protein>
<evidence type="ECO:0000256" key="14">
    <source>
        <dbReference type="PIRSR" id="PIRSR002811-1"/>
    </source>
</evidence>
<dbReference type="InterPro" id="IPR016136">
    <property type="entry name" value="DNA_helicase_N/primase_C"/>
</dbReference>
<sequence length="587" mass="64591">MIPRSFVQDLLNRVDVVDVIERYVPLKRAGANYKACCPFHTEKTPSFTVSPSKQFYHCFGCGAHGSAIGFLMEYRGLGFVDAVKELAAAVGMTVPEEQRPGPKRPQSETAELLAVLEQAARFYRESLKRSPKAIAYLKGRGLSGEIAARYGIGYAPADWQALAGCFDDYGSAALEKAGLVVRGEGGRRYDRFRDRIMFPIADARGQIVGFGGRVIGEGEPKYLNSPETPVFEKGRELYGLLQARSAIRDAGRILVVEGYMDVMALAQYGVGYAVATLGTATTGVQAQKLLRQADTVVFCFDGDEAGRRAAWRALEAVLPHVTDGKKVDFLFLPAGEDPDSLVRRIGGAGFEALLAGAVSLSAFLIEELASRTDLASDEGRARFLKEAKPLVSRIQAPGLGLLVRRRLAERVGLSLSELASLYRGRASPDYSRSPGPRTAARRVEVVGRCRRLIRQILFRPALAFRLERGLIPEDEPDAKLLFALLDFVRSNPTLKESDIVPMAFLHFENTELDHVVTEAARAIEEWGPDFDVEAEFDGVVRGLQADARRRRLEELGAKLDRCSLEERQEYLHLLRQSRGEQLAPAGA</sequence>
<dbReference type="FunFam" id="3.90.980.10:FF:000001">
    <property type="entry name" value="DNA primase"/>
    <property type="match status" value="1"/>
</dbReference>
<proteinExistence type="inferred from homology"/>
<dbReference type="Gene3D" id="3.90.580.10">
    <property type="entry name" value="Zinc finger, CHC2-type domain"/>
    <property type="match status" value="1"/>
</dbReference>
<name>A0A5C7EW19_9PROT</name>
<dbReference type="EC" id="2.7.7.101" evidence="12"/>
<dbReference type="InterPro" id="IPR030846">
    <property type="entry name" value="DnaG_bac"/>
</dbReference>
<dbReference type="InterPro" id="IPR002694">
    <property type="entry name" value="Znf_CHC2"/>
</dbReference>
<dbReference type="InterPro" id="IPR050219">
    <property type="entry name" value="DnaG_primase"/>
</dbReference>
<dbReference type="GO" id="GO:0003677">
    <property type="term" value="F:DNA binding"/>
    <property type="evidence" value="ECO:0007669"/>
    <property type="project" value="UniProtKB-KW"/>
</dbReference>
<dbReference type="SMART" id="SM00493">
    <property type="entry name" value="TOPRIM"/>
    <property type="match status" value="1"/>
</dbReference>
<dbReference type="PIRSF" id="PIRSF002811">
    <property type="entry name" value="DnaG"/>
    <property type="match status" value="1"/>
</dbReference>
<dbReference type="FunFam" id="3.90.580.10:FF:000001">
    <property type="entry name" value="DNA primase"/>
    <property type="match status" value="1"/>
</dbReference>
<keyword evidence="3 12" id="KW-0808">Transferase</keyword>
<keyword evidence="6 12" id="KW-0479">Metal-binding</keyword>